<evidence type="ECO:0000313" key="3">
    <source>
        <dbReference type="EnsemblMetazoa" id="XP_019766043.1"/>
    </source>
</evidence>
<feature type="compositionally biased region" description="Polar residues" evidence="1">
    <location>
        <begin position="345"/>
        <end position="360"/>
    </location>
</feature>
<keyword evidence="4" id="KW-1185">Reference proteome</keyword>
<feature type="chain" id="PRO_5043692160" evidence="2">
    <location>
        <begin position="24"/>
        <end position="360"/>
    </location>
</feature>
<dbReference type="Proteomes" id="UP000019118">
    <property type="component" value="Unassembled WGS sequence"/>
</dbReference>
<accession>A0AAR5PYH0</accession>
<feature type="signal peptide" evidence="2">
    <location>
        <begin position="1"/>
        <end position="23"/>
    </location>
</feature>
<proteinExistence type="predicted"/>
<reference evidence="4" key="1">
    <citation type="journal article" date="2013" name="Genome Biol.">
        <title>Draft genome of the mountain pine beetle, Dendroctonus ponderosae Hopkins, a major forest pest.</title>
        <authorList>
            <person name="Keeling C.I."/>
            <person name="Yuen M.M."/>
            <person name="Liao N.Y."/>
            <person name="Docking T.R."/>
            <person name="Chan S.K."/>
            <person name="Taylor G.A."/>
            <person name="Palmquist D.L."/>
            <person name="Jackman S.D."/>
            <person name="Nguyen A."/>
            <person name="Li M."/>
            <person name="Henderson H."/>
            <person name="Janes J.K."/>
            <person name="Zhao Y."/>
            <person name="Pandoh P."/>
            <person name="Moore R."/>
            <person name="Sperling F.A."/>
            <person name="Huber D.P."/>
            <person name="Birol I."/>
            <person name="Jones S.J."/>
            <person name="Bohlmann J."/>
        </authorList>
    </citation>
    <scope>NUCLEOTIDE SEQUENCE</scope>
</reference>
<feature type="region of interest" description="Disordered" evidence="1">
    <location>
        <begin position="319"/>
        <end position="360"/>
    </location>
</feature>
<evidence type="ECO:0000313" key="4">
    <source>
        <dbReference type="Proteomes" id="UP000019118"/>
    </source>
</evidence>
<protein>
    <submittedName>
        <fullName evidence="3">Uncharacterized protein</fullName>
    </submittedName>
</protein>
<feature type="compositionally biased region" description="Basic and acidic residues" evidence="1">
    <location>
        <begin position="319"/>
        <end position="336"/>
    </location>
</feature>
<evidence type="ECO:0000256" key="2">
    <source>
        <dbReference type="SAM" id="SignalP"/>
    </source>
</evidence>
<sequence>MMALKVLPIAQLLLILFTDLVLCYPSGYYSSKRYRQTHRPAAYDPYDYYSRSQRYPFGYYPSYSQLYPEEYYYSQDGFSPVYYVAPRSAKYDYYQSALPYSYRQEVPASRTKYNYYNDADQAIEDPEKLLQDYEREQREKSQPIGHEIRYETDYGSDDDSTLAETSAAFLNNLIMQQMYQDAQQPSKNSYDYSAGWDDMPYDRALALKDQEVEELKELPKKQKERKTRQRKQASKQRINNDTPSKRSESSAMVFTDRKPVVKAEEEALRRDTRGQKEEVRMRPATPVRHPFSNSVLDMMNRQEERKRSPSVYEQIKQMLEMDKNDEKQSIDEDVRPSMKKRIVSSEDSLTRQLSVLKTTH</sequence>
<organism evidence="3 4">
    <name type="scientific">Dendroctonus ponderosae</name>
    <name type="common">Mountain pine beetle</name>
    <dbReference type="NCBI Taxonomy" id="77166"/>
    <lineage>
        <taxon>Eukaryota</taxon>
        <taxon>Metazoa</taxon>
        <taxon>Ecdysozoa</taxon>
        <taxon>Arthropoda</taxon>
        <taxon>Hexapoda</taxon>
        <taxon>Insecta</taxon>
        <taxon>Pterygota</taxon>
        <taxon>Neoptera</taxon>
        <taxon>Endopterygota</taxon>
        <taxon>Coleoptera</taxon>
        <taxon>Polyphaga</taxon>
        <taxon>Cucujiformia</taxon>
        <taxon>Curculionidae</taxon>
        <taxon>Scolytinae</taxon>
        <taxon>Dendroctonus</taxon>
    </lineage>
</organism>
<dbReference type="AlphaFoldDB" id="A0AAR5PYH0"/>
<feature type="region of interest" description="Disordered" evidence="1">
    <location>
        <begin position="135"/>
        <end position="160"/>
    </location>
</feature>
<feature type="compositionally biased region" description="Basic residues" evidence="1">
    <location>
        <begin position="222"/>
        <end position="234"/>
    </location>
</feature>
<dbReference type="EnsemblMetazoa" id="XM_019910484.1">
    <property type="protein sequence ID" value="XP_019766043.1"/>
    <property type="gene ID" value="LOC109541608"/>
</dbReference>
<feature type="region of interest" description="Disordered" evidence="1">
    <location>
        <begin position="215"/>
        <end position="256"/>
    </location>
</feature>
<keyword evidence="2" id="KW-0732">Signal</keyword>
<name>A0AAR5PYH0_DENPD</name>
<evidence type="ECO:0000256" key="1">
    <source>
        <dbReference type="SAM" id="MobiDB-lite"/>
    </source>
</evidence>
<feature type="compositionally biased region" description="Basic and acidic residues" evidence="1">
    <location>
        <begin position="135"/>
        <end position="152"/>
    </location>
</feature>
<reference evidence="3" key="2">
    <citation type="submission" date="2024-08" db="UniProtKB">
        <authorList>
            <consortium name="EnsemblMetazoa"/>
        </authorList>
    </citation>
    <scope>IDENTIFICATION</scope>
</reference>